<sequence>MSNLTLRIEDATGTTKILQGKSDWQYSELLRHLQTMFGGTELTVMYGNKYIGPNSQNLTLQQLNITNNSVIRVVSVQRPQNPNPPAPEQPPVQAPQQISIVIEDNEGTKRTIQVPPNLQFKHLYERFLQIFGNQELTIIKGNKYLSLTSNGEIDLQTLGIGNNSTIKVMKQMVGGFIKSEN</sequence>
<reference evidence="1" key="1">
    <citation type="submission" date="2021-09" db="EMBL/GenBank/DDBJ databases">
        <authorList>
            <consortium name="AG Swart"/>
            <person name="Singh M."/>
            <person name="Singh A."/>
            <person name="Seah K."/>
            <person name="Emmerich C."/>
        </authorList>
    </citation>
    <scope>NUCLEOTIDE SEQUENCE</scope>
    <source>
        <strain evidence="1">ATCC30299</strain>
    </source>
</reference>
<dbReference type="SUPFAM" id="SSF54236">
    <property type="entry name" value="Ubiquitin-like"/>
    <property type="match status" value="1"/>
</dbReference>
<comment type="caution">
    <text evidence="1">The sequence shown here is derived from an EMBL/GenBank/DDBJ whole genome shotgun (WGS) entry which is preliminary data.</text>
</comment>
<gene>
    <name evidence="1" type="ORF">BSTOLATCC_MIC15880</name>
    <name evidence="2" type="ORF">BSTOLATCC_MIC35197</name>
</gene>
<dbReference type="EMBL" id="CAJZBQ010000015">
    <property type="protein sequence ID" value="CAG9316450.1"/>
    <property type="molecule type" value="Genomic_DNA"/>
</dbReference>
<evidence type="ECO:0000313" key="1">
    <source>
        <dbReference type="EMBL" id="CAG9316450.1"/>
    </source>
</evidence>
<dbReference type="Proteomes" id="UP001162131">
    <property type="component" value="Unassembled WGS sequence"/>
</dbReference>
<protein>
    <recommendedName>
        <fullName evidence="4">Ubiquitin-like domain-containing protein</fullName>
    </recommendedName>
</protein>
<dbReference type="AlphaFoldDB" id="A0AAU9IXN2"/>
<evidence type="ECO:0008006" key="4">
    <source>
        <dbReference type="Google" id="ProtNLM"/>
    </source>
</evidence>
<name>A0AAU9IXN2_9CILI</name>
<organism evidence="1 3">
    <name type="scientific">Blepharisma stoltei</name>
    <dbReference type="NCBI Taxonomy" id="1481888"/>
    <lineage>
        <taxon>Eukaryota</taxon>
        <taxon>Sar</taxon>
        <taxon>Alveolata</taxon>
        <taxon>Ciliophora</taxon>
        <taxon>Postciliodesmatophora</taxon>
        <taxon>Heterotrichea</taxon>
        <taxon>Heterotrichida</taxon>
        <taxon>Blepharismidae</taxon>
        <taxon>Blepharisma</taxon>
    </lineage>
</organism>
<dbReference type="EMBL" id="CAJZBQ010000035">
    <property type="protein sequence ID" value="CAG9324177.1"/>
    <property type="molecule type" value="Genomic_DNA"/>
</dbReference>
<evidence type="ECO:0000313" key="2">
    <source>
        <dbReference type="EMBL" id="CAG9324177.1"/>
    </source>
</evidence>
<keyword evidence="3" id="KW-1185">Reference proteome</keyword>
<evidence type="ECO:0000313" key="3">
    <source>
        <dbReference type="Proteomes" id="UP001162131"/>
    </source>
</evidence>
<proteinExistence type="predicted"/>
<dbReference type="InterPro" id="IPR029071">
    <property type="entry name" value="Ubiquitin-like_domsf"/>
</dbReference>
<accession>A0AAU9IXN2</accession>